<gene>
    <name evidence="12" type="ORF">J2S14_000997</name>
</gene>
<keyword evidence="4" id="KW-0488">Methylation</keyword>
<dbReference type="InterPro" id="IPR016785">
    <property type="entry name" value="ComGD"/>
</dbReference>
<evidence type="ECO:0000313" key="12">
    <source>
        <dbReference type="EMBL" id="MDQ0342204.1"/>
    </source>
</evidence>
<dbReference type="Proteomes" id="UP001232343">
    <property type="component" value="Unassembled WGS sequence"/>
</dbReference>
<dbReference type="InterPro" id="IPR022346">
    <property type="entry name" value="T2SS_GspH"/>
</dbReference>
<evidence type="ECO:0000256" key="6">
    <source>
        <dbReference type="ARBA" id="ARBA00022692"/>
    </source>
</evidence>
<feature type="domain" description="General secretion pathway GspH" evidence="11">
    <location>
        <begin position="51"/>
        <end position="129"/>
    </location>
</feature>
<evidence type="ECO:0000256" key="9">
    <source>
        <dbReference type="ARBA" id="ARBA00023287"/>
    </source>
</evidence>
<evidence type="ECO:0000256" key="3">
    <source>
        <dbReference type="ARBA" id="ARBA00022475"/>
    </source>
</evidence>
<dbReference type="NCBIfam" id="TIGR02532">
    <property type="entry name" value="IV_pilin_GFxxxE"/>
    <property type="match status" value="1"/>
</dbReference>
<name>A0ABU0D1F2_9BACI</name>
<keyword evidence="7 10" id="KW-1133">Transmembrane helix</keyword>
<keyword evidence="6 10" id="KW-0812">Transmembrane</keyword>
<evidence type="ECO:0000256" key="7">
    <source>
        <dbReference type="ARBA" id="ARBA00022989"/>
    </source>
</evidence>
<evidence type="ECO:0000256" key="8">
    <source>
        <dbReference type="ARBA" id="ARBA00023136"/>
    </source>
</evidence>
<dbReference type="EMBL" id="JAUSUO010000001">
    <property type="protein sequence ID" value="MDQ0342204.1"/>
    <property type="molecule type" value="Genomic_DNA"/>
</dbReference>
<proteinExistence type="predicted"/>
<dbReference type="Pfam" id="PF07963">
    <property type="entry name" value="N_methyl"/>
    <property type="match status" value="1"/>
</dbReference>
<evidence type="ECO:0000256" key="4">
    <source>
        <dbReference type="ARBA" id="ARBA00022481"/>
    </source>
</evidence>
<sequence>MMKMEMLSKNQNGFTLLETLIVISVTTIILSFSFFTLKTFATLMQKNMFLNQLQSDLYLAHSYAINREETVTFRFSRISQQYEAVSKDANKAIINKKLPYSIRIEESNLPSFNITPDGNVSNFGTMLLNVNGKYVKITFYIGRGRFLVEEQ</sequence>
<accession>A0ABU0D1F2</accession>
<keyword evidence="8 10" id="KW-0472">Membrane</keyword>
<evidence type="ECO:0000256" key="2">
    <source>
        <dbReference type="ARBA" id="ARBA00004377"/>
    </source>
</evidence>
<evidence type="ECO:0000256" key="5">
    <source>
        <dbReference type="ARBA" id="ARBA00022519"/>
    </source>
</evidence>
<evidence type="ECO:0000313" key="13">
    <source>
        <dbReference type="Proteomes" id="UP001232343"/>
    </source>
</evidence>
<keyword evidence="9" id="KW-0178">Competence</keyword>
<keyword evidence="13" id="KW-1185">Reference proteome</keyword>
<keyword evidence="5" id="KW-0997">Cell inner membrane</keyword>
<reference evidence="12 13" key="1">
    <citation type="submission" date="2023-07" db="EMBL/GenBank/DDBJ databases">
        <title>Genomic Encyclopedia of Type Strains, Phase IV (KMG-IV): sequencing the most valuable type-strain genomes for metagenomic binning, comparative biology and taxonomic classification.</title>
        <authorList>
            <person name="Goeker M."/>
        </authorList>
    </citation>
    <scope>NUCLEOTIDE SEQUENCE [LARGE SCALE GENOMIC DNA]</scope>
    <source>
        <strain evidence="12 13">DSM 27848</strain>
    </source>
</reference>
<evidence type="ECO:0000256" key="10">
    <source>
        <dbReference type="SAM" id="Phobius"/>
    </source>
</evidence>
<comment type="caution">
    <text evidence="12">The sequence shown here is derived from an EMBL/GenBank/DDBJ whole genome shotgun (WGS) entry which is preliminary data.</text>
</comment>
<dbReference type="NCBIfam" id="NF040982">
    <property type="entry name" value="ComGD"/>
    <property type="match status" value="1"/>
</dbReference>
<evidence type="ECO:0000256" key="1">
    <source>
        <dbReference type="ARBA" id="ARBA00004241"/>
    </source>
</evidence>
<dbReference type="Pfam" id="PF12019">
    <property type="entry name" value="GspH"/>
    <property type="match status" value="1"/>
</dbReference>
<comment type="subcellular location">
    <subcellularLocation>
        <location evidence="2">Cell inner membrane</location>
        <topology evidence="2">Single-pass membrane protein</topology>
    </subcellularLocation>
    <subcellularLocation>
        <location evidence="1">Cell surface</location>
    </subcellularLocation>
</comment>
<dbReference type="PIRSF" id="PIRSF021292">
    <property type="entry name" value="Competence_ComGD"/>
    <property type="match status" value="1"/>
</dbReference>
<dbReference type="InterPro" id="IPR012902">
    <property type="entry name" value="N_methyl_site"/>
</dbReference>
<organism evidence="12 13">
    <name type="scientific">Lederbergia wuyishanensis</name>
    <dbReference type="NCBI Taxonomy" id="1347903"/>
    <lineage>
        <taxon>Bacteria</taxon>
        <taxon>Bacillati</taxon>
        <taxon>Bacillota</taxon>
        <taxon>Bacilli</taxon>
        <taxon>Bacillales</taxon>
        <taxon>Bacillaceae</taxon>
        <taxon>Lederbergia</taxon>
    </lineage>
</organism>
<protein>
    <submittedName>
        <fullName evidence="12">Competence protein ComGD</fullName>
    </submittedName>
</protein>
<feature type="transmembrane region" description="Helical" evidence="10">
    <location>
        <begin position="20"/>
        <end position="41"/>
    </location>
</feature>
<evidence type="ECO:0000259" key="11">
    <source>
        <dbReference type="Pfam" id="PF12019"/>
    </source>
</evidence>
<keyword evidence="3" id="KW-1003">Cell membrane</keyword>